<dbReference type="EMBL" id="BAAAZR010000001">
    <property type="protein sequence ID" value="GAA3787600.1"/>
    <property type="molecule type" value="Genomic_DNA"/>
</dbReference>
<dbReference type="Gene3D" id="3.30.70.3040">
    <property type="match status" value="1"/>
</dbReference>
<sequence>MNERLEERLRDALTRTGAVVEPGTLRPLAVTERRRLSWRPWLAITGVAVVLAGLATATRPHDQPADPAMMMTMSLAFTGSQGYRQGEPEINVFLCTADSPYPACGGRWDTPAAGGGRAATPEQIQAVQRALASMPQVESVTFRDKAAAYAEFREDYADNQVFLNAVTVDDMPQTLRLKMKPNTDWRAVMRTAQAMPGVSKTIDLKCMQERRKADESCDTGDRPPS</sequence>
<organism evidence="3 4">
    <name type="scientific">Sphaerisporangium flaviroseum</name>
    <dbReference type="NCBI Taxonomy" id="509199"/>
    <lineage>
        <taxon>Bacteria</taxon>
        <taxon>Bacillati</taxon>
        <taxon>Actinomycetota</taxon>
        <taxon>Actinomycetes</taxon>
        <taxon>Streptosporangiales</taxon>
        <taxon>Streptosporangiaceae</taxon>
        <taxon>Sphaerisporangium</taxon>
    </lineage>
</organism>
<evidence type="ECO:0000313" key="4">
    <source>
        <dbReference type="Proteomes" id="UP001500888"/>
    </source>
</evidence>
<evidence type="ECO:0000313" key="3">
    <source>
        <dbReference type="EMBL" id="GAA3787600.1"/>
    </source>
</evidence>
<protein>
    <recommendedName>
        <fullName evidence="2">FtsX extracellular domain-containing protein</fullName>
    </recommendedName>
</protein>
<reference evidence="4" key="1">
    <citation type="journal article" date="2019" name="Int. J. Syst. Evol. Microbiol.">
        <title>The Global Catalogue of Microorganisms (GCM) 10K type strain sequencing project: providing services to taxonomists for standard genome sequencing and annotation.</title>
        <authorList>
            <consortium name="The Broad Institute Genomics Platform"/>
            <consortium name="The Broad Institute Genome Sequencing Center for Infectious Disease"/>
            <person name="Wu L."/>
            <person name="Ma J."/>
        </authorList>
    </citation>
    <scope>NUCLEOTIDE SEQUENCE [LARGE SCALE GENOMIC DNA]</scope>
    <source>
        <strain evidence="4">JCM 16908</strain>
    </source>
</reference>
<name>A0ABP7H7Q8_9ACTN</name>
<dbReference type="Proteomes" id="UP001500888">
    <property type="component" value="Unassembled WGS sequence"/>
</dbReference>
<keyword evidence="1" id="KW-0812">Transmembrane</keyword>
<evidence type="ECO:0000256" key="1">
    <source>
        <dbReference type="SAM" id="Phobius"/>
    </source>
</evidence>
<comment type="caution">
    <text evidence="3">The sequence shown here is derived from an EMBL/GenBank/DDBJ whole genome shotgun (WGS) entry which is preliminary data.</text>
</comment>
<keyword evidence="1" id="KW-0472">Membrane</keyword>
<gene>
    <name evidence="3" type="ORF">GCM10022226_02430</name>
</gene>
<keyword evidence="4" id="KW-1185">Reference proteome</keyword>
<proteinExistence type="predicted"/>
<feature type="transmembrane region" description="Helical" evidence="1">
    <location>
        <begin position="41"/>
        <end position="58"/>
    </location>
</feature>
<dbReference type="InterPro" id="IPR040690">
    <property type="entry name" value="FtsX_ECD"/>
</dbReference>
<accession>A0ABP7H7Q8</accession>
<dbReference type="Pfam" id="PF18075">
    <property type="entry name" value="FtsX_ECD"/>
    <property type="match status" value="1"/>
</dbReference>
<feature type="domain" description="FtsX extracellular" evidence="2">
    <location>
        <begin position="89"/>
        <end position="200"/>
    </location>
</feature>
<dbReference type="RefSeq" id="WP_344933100.1">
    <property type="nucleotide sequence ID" value="NZ_BAAAZR010000001.1"/>
</dbReference>
<evidence type="ECO:0000259" key="2">
    <source>
        <dbReference type="Pfam" id="PF18075"/>
    </source>
</evidence>
<keyword evidence="1" id="KW-1133">Transmembrane helix</keyword>